<evidence type="ECO:0000313" key="3">
    <source>
        <dbReference type="Proteomes" id="UP000294911"/>
    </source>
</evidence>
<keyword evidence="3" id="KW-1185">Reference proteome</keyword>
<dbReference type="RefSeq" id="WP_132875480.1">
    <property type="nucleotide sequence ID" value="NZ_SLXQ01000001.1"/>
</dbReference>
<protein>
    <submittedName>
        <fullName evidence="2">L-lactate dehydrogenase complex protein LldG</fullName>
    </submittedName>
</protein>
<name>A0A4R2R5C7_9PSEU</name>
<dbReference type="OrthoDB" id="9794187at2"/>
<feature type="domain" description="LUD" evidence="1">
    <location>
        <begin position="93"/>
        <end position="198"/>
    </location>
</feature>
<dbReference type="Proteomes" id="UP000294911">
    <property type="component" value="Unassembled WGS sequence"/>
</dbReference>
<dbReference type="InterPro" id="IPR024185">
    <property type="entry name" value="FTHF_cligase-like_sf"/>
</dbReference>
<evidence type="ECO:0000259" key="1">
    <source>
        <dbReference type="Pfam" id="PF02589"/>
    </source>
</evidence>
<dbReference type="EMBL" id="SLXQ01000001">
    <property type="protein sequence ID" value="TCP56948.1"/>
    <property type="molecule type" value="Genomic_DNA"/>
</dbReference>
<dbReference type="InterPro" id="IPR003741">
    <property type="entry name" value="LUD_dom"/>
</dbReference>
<accession>A0A4R2R5C7</accession>
<dbReference type="InterPro" id="IPR037171">
    <property type="entry name" value="NagB/RpiA_transferase-like"/>
</dbReference>
<evidence type="ECO:0000313" key="2">
    <source>
        <dbReference type="EMBL" id="TCP56948.1"/>
    </source>
</evidence>
<dbReference type="AlphaFoldDB" id="A0A4R2R5C7"/>
<organism evidence="2 3">
    <name type="scientific">Tamaricihabitans halophyticus</name>
    <dbReference type="NCBI Taxonomy" id="1262583"/>
    <lineage>
        <taxon>Bacteria</taxon>
        <taxon>Bacillati</taxon>
        <taxon>Actinomycetota</taxon>
        <taxon>Actinomycetes</taxon>
        <taxon>Pseudonocardiales</taxon>
        <taxon>Pseudonocardiaceae</taxon>
        <taxon>Tamaricihabitans</taxon>
    </lineage>
</organism>
<gene>
    <name evidence="2" type="ORF">EV191_101897</name>
</gene>
<proteinExistence type="predicted"/>
<dbReference type="Gene3D" id="3.40.50.10420">
    <property type="entry name" value="NagB/RpiA/CoA transferase-like"/>
    <property type="match status" value="1"/>
</dbReference>
<dbReference type="PANTHER" id="PTHR43682">
    <property type="entry name" value="LACTATE UTILIZATION PROTEIN C"/>
    <property type="match status" value="1"/>
</dbReference>
<dbReference type="PANTHER" id="PTHR43682:SF1">
    <property type="entry name" value="LACTATE UTILIZATION PROTEIN C"/>
    <property type="match status" value="1"/>
</dbReference>
<dbReference type="Pfam" id="PF02589">
    <property type="entry name" value="LUD_dom"/>
    <property type="match status" value="1"/>
</dbReference>
<comment type="caution">
    <text evidence="2">The sequence shown here is derived from an EMBL/GenBank/DDBJ whole genome shotgun (WGS) entry which is preliminary data.</text>
</comment>
<dbReference type="SUPFAM" id="SSF100950">
    <property type="entry name" value="NagB/RpiA/CoA transferase-like"/>
    <property type="match status" value="1"/>
</dbReference>
<reference evidence="2 3" key="1">
    <citation type="submission" date="2019-03" db="EMBL/GenBank/DDBJ databases">
        <title>Genomic Encyclopedia of Type Strains, Phase IV (KMG-IV): sequencing the most valuable type-strain genomes for metagenomic binning, comparative biology and taxonomic classification.</title>
        <authorList>
            <person name="Goeker M."/>
        </authorList>
    </citation>
    <scope>NUCLEOTIDE SEQUENCE [LARGE SCALE GENOMIC DNA]</scope>
    <source>
        <strain evidence="2 3">DSM 45765</strain>
    </source>
</reference>
<sequence>MADARSEILGRIAAAQPDRDGVAIPREYRRSRDYRDVVELFTERVAEYQACVHRATPPETIGALLRARGLRRIAVPADVPPDWLVDGIDWQPVEGRPDIEQLAGCDGALTGCALAIAETGTIVLDAGAAQGARAVTLIPDYHLCVVRPEQIVGTVPEAIAALPPTRPLTFISGPSATSDIELDRVAGVHGPRTLDVLIG</sequence>